<reference evidence="2 3" key="1">
    <citation type="submission" date="2019-06" db="EMBL/GenBank/DDBJ databases">
        <title>Whole genome shotgun sequence of Pseudonocardia saturnea NBRC 14499.</title>
        <authorList>
            <person name="Hosoyama A."/>
            <person name="Uohara A."/>
            <person name="Ohji S."/>
            <person name="Ichikawa N."/>
        </authorList>
    </citation>
    <scope>NUCLEOTIDE SEQUENCE [LARGE SCALE GENOMIC DNA]</scope>
    <source>
        <strain evidence="2 3">NBRC 14499</strain>
    </source>
</reference>
<feature type="region of interest" description="Disordered" evidence="1">
    <location>
        <begin position="46"/>
        <end position="114"/>
    </location>
</feature>
<sequence>MRDQRTGGEPADPQIPGDVDERQRAGAADRECLPAAGDQHLVAGVPECVRERQQRRQVPRQGGRDNQYAHPPRVTTSEPAAGLVRSARSVIVGKPPGRVATGSGRWAGFRAPGL</sequence>
<comment type="caution">
    <text evidence="2">The sequence shown here is derived from an EMBL/GenBank/DDBJ whole genome shotgun (WGS) entry which is preliminary data.</text>
</comment>
<dbReference type="Proteomes" id="UP000320693">
    <property type="component" value="Unassembled WGS sequence"/>
</dbReference>
<protein>
    <submittedName>
        <fullName evidence="2">Uncharacterized protein</fullName>
    </submittedName>
</protein>
<feature type="region of interest" description="Disordered" evidence="1">
    <location>
        <begin position="1"/>
        <end position="30"/>
    </location>
</feature>
<evidence type="ECO:0000313" key="3">
    <source>
        <dbReference type="Proteomes" id="UP000320693"/>
    </source>
</evidence>
<gene>
    <name evidence="2" type="ORF">PSA01_56680</name>
</gene>
<proteinExistence type="predicted"/>
<dbReference type="EMBL" id="BJNH01000087">
    <property type="protein sequence ID" value="GEC28639.1"/>
    <property type="molecule type" value="Genomic_DNA"/>
</dbReference>
<name>A0ABQ0S6U7_9PSEU</name>
<organism evidence="2 3">
    <name type="scientific">Pseudonocardia saturnea</name>
    <dbReference type="NCBI Taxonomy" id="33909"/>
    <lineage>
        <taxon>Bacteria</taxon>
        <taxon>Bacillati</taxon>
        <taxon>Actinomycetota</taxon>
        <taxon>Actinomycetes</taxon>
        <taxon>Pseudonocardiales</taxon>
        <taxon>Pseudonocardiaceae</taxon>
        <taxon>Pseudonocardia</taxon>
    </lineage>
</organism>
<evidence type="ECO:0000313" key="2">
    <source>
        <dbReference type="EMBL" id="GEC28639.1"/>
    </source>
</evidence>
<evidence type="ECO:0000256" key="1">
    <source>
        <dbReference type="SAM" id="MobiDB-lite"/>
    </source>
</evidence>
<keyword evidence="3" id="KW-1185">Reference proteome</keyword>
<accession>A0ABQ0S6U7</accession>
<feature type="compositionally biased region" description="Basic and acidic residues" evidence="1">
    <location>
        <begin position="19"/>
        <end position="30"/>
    </location>
</feature>